<feature type="compositionally biased region" description="Pro residues" evidence="1">
    <location>
        <begin position="28"/>
        <end position="39"/>
    </location>
</feature>
<feature type="signal peptide" evidence="2">
    <location>
        <begin position="1"/>
        <end position="17"/>
    </location>
</feature>
<gene>
    <name evidence="3" type="ORF">FKW77_003643</name>
</gene>
<accession>A0A517LPW0</accession>
<evidence type="ECO:0000313" key="3">
    <source>
        <dbReference type="EMBL" id="QDS77685.1"/>
    </source>
</evidence>
<keyword evidence="2" id="KW-0732">Signal</keyword>
<sequence length="76" mass="7517">MKWSIILTIALGALVSAHGPDGDGDDMPAPPKPVSPPGGTPTIPGSPTLPDPKMPPPKGDQGHGGPAGGHDHGGRF</sequence>
<evidence type="ECO:0000256" key="1">
    <source>
        <dbReference type="SAM" id="MobiDB-lite"/>
    </source>
</evidence>
<proteinExistence type="predicted"/>
<dbReference type="EMBL" id="CP042202">
    <property type="protein sequence ID" value="QDS77685.1"/>
    <property type="molecule type" value="Genomic_DNA"/>
</dbReference>
<reference evidence="3 4" key="1">
    <citation type="submission" date="2019-07" db="EMBL/GenBank/DDBJ databases">
        <title>Finished genome of Venturia effusa.</title>
        <authorList>
            <person name="Young C.A."/>
            <person name="Cox M.P."/>
            <person name="Ganley A.R.D."/>
            <person name="David W.J."/>
        </authorList>
    </citation>
    <scope>NUCLEOTIDE SEQUENCE [LARGE SCALE GENOMIC DNA]</scope>
    <source>
        <strain evidence="4">albino</strain>
    </source>
</reference>
<organism evidence="3 4">
    <name type="scientific">Venturia effusa</name>
    <dbReference type="NCBI Taxonomy" id="50376"/>
    <lineage>
        <taxon>Eukaryota</taxon>
        <taxon>Fungi</taxon>
        <taxon>Dikarya</taxon>
        <taxon>Ascomycota</taxon>
        <taxon>Pezizomycotina</taxon>
        <taxon>Dothideomycetes</taxon>
        <taxon>Pleosporomycetidae</taxon>
        <taxon>Venturiales</taxon>
        <taxon>Venturiaceae</taxon>
        <taxon>Venturia</taxon>
    </lineage>
</organism>
<protein>
    <submittedName>
        <fullName evidence="3">Uncharacterized protein</fullName>
    </submittedName>
</protein>
<keyword evidence="4" id="KW-1185">Reference proteome</keyword>
<feature type="chain" id="PRO_5022004931" evidence="2">
    <location>
        <begin position="18"/>
        <end position="76"/>
    </location>
</feature>
<dbReference type="Proteomes" id="UP000316270">
    <property type="component" value="Chromosome 18"/>
</dbReference>
<evidence type="ECO:0000256" key="2">
    <source>
        <dbReference type="SAM" id="SignalP"/>
    </source>
</evidence>
<feature type="compositionally biased region" description="Pro residues" evidence="1">
    <location>
        <begin position="47"/>
        <end position="58"/>
    </location>
</feature>
<evidence type="ECO:0000313" key="4">
    <source>
        <dbReference type="Proteomes" id="UP000316270"/>
    </source>
</evidence>
<feature type="region of interest" description="Disordered" evidence="1">
    <location>
        <begin position="16"/>
        <end position="76"/>
    </location>
</feature>
<name>A0A517LPW0_9PEZI</name>
<dbReference type="AlphaFoldDB" id="A0A517LPW0"/>